<evidence type="ECO:0000313" key="2">
    <source>
        <dbReference type="EMBL" id="KAK0599599.1"/>
    </source>
</evidence>
<comment type="caution">
    <text evidence="2">The sequence shown here is derived from an EMBL/GenBank/DDBJ whole genome shotgun (WGS) entry which is preliminary data.</text>
</comment>
<gene>
    <name evidence="2" type="ORF">LWI29_006818</name>
</gene>
<name>A0AA39SWP8_ACESA</name>
<keyword evidence="1" id="KW-0812">Transmembrane</keyword>
<keyword evidence="1" id="KW-0472">Membrane</keyword>
<evidence type="ECO:0000313" key="3">
    <source>
        <dbReference type="Proteomes" id="UP001168877"/>
    </source>
</evidence>
<reference evidence="2" key="1">
    <citation type="journal article" date="2022" name="Plant J.">
        <title>Strategies of tolerance reflected in two North American maple genomes.</title>
        <authorList>
            <person name="McEvoy S.L."/>
            <person name="Sezen U.U."/>
            <person name="Trouern-Trend A."/>
            <person name="McMahon S.M."/>
            <person name="Schaberg P.G."/>
            <person name="Yang J."/>
            <person name="Wegrzyn J.L."/>
            <person name="Swenson N.G."/>
        </authorList>
    </citation>
    <scope>NUCLEOTIDE SEQUENCE</scope>
    <source>
        <strain evidence="2">NS2018</strain>
    </source>
</reference>
<evidence type="ECO:0000256" key="1">
    <source>
        <dbReference type="SAM" id="Phobius"/>
    </source>
</evidence>
<reference evidence="2" key="2">
    <citation type="submission" date="2023-06" db="EMBL/GenBank/DDBJ databases">
        <authorList>
            <person name="Swenson N.G."/>
            <person name="Wegrzyn J.L."/>
            <person name="Mcevoy S.L."/>
        </authorList>
    </citation>
    <scope>NUCLEOTIDE SEQUENCE</scope>
    <source>
        <strain evidence="2">NS2018</strain>
        <tissue evidence="2">Leaf</tissue>
    </source>
</reference>
<organism evidence="2 3">
    <name type="scientific">Acer saccharum</name>
    <name type="common">Sugar maple</name>
    <dbReference type="NCBI Taxonomy" id="4024"/>
    <lineage>
        <taxon>Eukaryota</taxon>
        <taxon>Viridiplantae</taxon>
        <taxon>Streptophyta</taxon>
        <taxon>Embryophyta</taxon>
        <taxon>Tracheophyta</taxon>
        <taxon>Spermatophyta</taxon>
        <taxon>Magnoliopsida</taxon>
        <taxon>eudicotyledons</taxon>
        <taxon>Gunneridae</taxon>
        <taxon>Pentapetalae</taxon>
        <taxon>rosids</taxon>
        <taxon>malvids</taxon>
        <taxon>Sapindales</taxon>
        <taxon>Sapindaceae</taxon>
        <taxon>Hippocastanoideae</taxon>
        <taxon>Acereae</taxon>
        <taxon>Acer</taxon>
    </lineage>
</organism>
<dbReference type="EMBL" id="JAUESC010000003">
    <property type="protein sequence ID" value="KAK0599599.1"/>
    <property type="molecule type" value="Genomic_DNA"/>
</dbReference>
<proteinExistence type="predicted"/>
<sequence length="201" mass="23193">MSFSCASVNQRSIENMIEEEDEEEDIQFMRFLLKKKSKSEEFDLVKSFGEVLVELLDKHRSILHSDTCTIKQKLFLEVSSRLFIDPEEPTPRWLMATDTMDTVMLRHRRFFALLGGLLSFMRDFSVKLGLAASVYVCSFVLVLFWLKRVPTWVTDTMDTMDTMAATLDTVTDTMDTMDMGDMDTMAATLDTVVPPERIREN</sequence>
<accession>A0AA39SWP8</accession>
<feature type="transmembrane region" description="Helical" evidence="1">
    <location>
        <begin position="128"/>
        <end position="146"/>
    </location>
</feature>
<keyword evidence="1" id="KW-1133">Transmembrane helix</keyword>
<keyword evidence="3" id="KW-1185">Reference proteome</keyword>
<protein>
    <submittedName>
        <fullName evidence="2">Uncharacterized protein</fullName>
    </submittedName>
</protein>
<dbReference type="Proteomes" id="UP001168877">
    <property type="component" value="Unassembled WGS sequence"/>
</dbReference>
<dbReference type="AlphaFoldDB" id="A0AA39SWP8"/>